<dbReference type="PROSITE" id="PS50076">
    <property type="entry name" value="DNAJ_2"/>
    <property type="match status" value="1"/>
</dbReference>
<dbReference type="InterPro" id="IPR019734">
    <property type="entry name" value="TPR_rpt"/>
</dbReference>
<dbReference type="SMART" id="SM00271">
    <property type="entry name" value="DnaJ"/>
    <property type="match status" value="1"/>
</dbReference>
<dbReference type="GO" id="GO:0051787">
    <property type="term" value="F:misfolded protein binding"/>
    <property type="evidence" value="ECO:0007669"/>
    <property type="project" value="TreeGrafter"/>
</dbReference>
<dbReference type="InterPro" id="IPR011990">
    <property type="entry name" value="TPR-like_helical_dom_sf"/>
</dbReference>
<dbReference type="InterPro" id="IPR051727">
    <property type="entry name" value="DnaJ_C3_Co-chaperones"/>
</dbReference>
<protein>
    <submittedName>
        <fullName evidence="7">DnaJ domain-containing protein</fullName>
    </submittedName>
</protein>
<feature type="domain" description="J" evidence="6">
    <location>
        <begin position="16"/>
        <end position="95"/>
    </location>
</feature>
<dbReference type="InterPro" id="IPR036869">
    <property type="entry name" value="J_dom_sf"/>
</dbReference>
<dbReference type="GO" id="GO:0051087">
    <property type="term" value="F:protein-folding chaperone binding"/>
    <property type="evidence" value="ECO:0007669"/>
    <property type="project" value="TreeGrafter"/>
</dbReference>
<evidence type="ECO:0000256" key="1">
    <source>
        <dbReference type="ARBA" id="ARBA00004240"/>
    </source>
</evidence>
<reference evidence="7 8" key="2">
    <citation type="submission" date="2020-04" db="EMBL/GenBank/DDBJ databases">
        <authorList>
            <person name="Fomenkov A."/>
            <person name="Anton B.P."/>
            <person name="Roberts R.J."/>
        </authorList>
    </citation>
    <scope>NUCLEOTIDE SEQUENCE [LARGE SCALE GENOMIC DNA]</scope>
    <source>
        <strain evidence="7 8">CCAP 1403/13f</strain>
    </source>
</reference>
<dbReference type="PANTHER" id="PTHR44140">
    <property type="entry name" value="LD25575P"/>
    <property type="match status" value="1"/>
</dbReference>
<dbReference type="Proteomes" id="UP000502433">
    <property type="component" value="Chromosome"/>
</dbReference>
<keyword evidence="4" id="KW-0802">TPR repeat</keyword>
<dbReference type="Pfam" id="PF00226">
    <property type="entry name" value="DnaJ"/>
    <property type="match status" value="1"/>
</dbReference>
<dbReference type="SMART" id="SM00028">
    <property type="entry name" value="TPR"/>
    <property type="match status" value="2"/>
</dbReference>
<feature type="repeat" description="TPR" evidence="4">
    <location>
        <begin position="198"/>
        <end position="231"/>
    </location>
</feature>
<evidence type="ECO:0000313" key="7">
    <source>
        <dbReference type="EMBL" id="QJB47095.1"/>
    </source>
</evidence>
<evidence type="ECO:0000256" key="5">
    <source>
        <dbReference type="SAM" id="MobiDB-lite"/>
    </source>
</evidence>
<reference evidence="7 8" key="1">
    <citation type="submission" date="2020-04" db="EMBL/GenBank/DDBJ databases">
        <title>Genome-Wide Identification of 5-Methylcytosine Sites in Bacterial Genomes By High-Throughput Sequencing of MspJI Restriction Fragments.</title>
        <authorList>
            <person name="Wu V."/>
        </authorList>
    </citation>
    <scope>NUCLEOTIDE SEQUENCE [LARGE SCALE GENOMIC DNA]</scope>
    <source>
        <strain evidence="7 8">CCAP 1403/13f</strain>
    </source>
</reference>
<name>A0A6H2C5H8_DOLFA</name>
<evidence type="ECO:0000256" key="2">
    <source>
        <dbReference type="ARBA" id="ARBA00022729"/>
    </source>
</evidence>
<dbReference type="GO" id="GO:0034975">
    <property type="term" value="P:protein folding in endoplasmic reticulum"/>
    <property type="evidence" value="ECO:0007669"/>
    <property type="project" value="TreeGrafter"/>
</dbReference>
<dbReference type="CDD" id="cd06257">
    <property type="entry name" value="DnaJ"/>
    <property type="match status" value="1"/>
</dbReference>
<accession>A0A6H2C5H8</accession>
<keyword evidence="2" id="KW-0732">Signal</keyword>
<feature type="compositionally biased region" description="Polar residues" evidence="5">
    <location>
        <begin position="161"/>
        <end position="171"/>
    </location>
</feature>
<dbReference type="KEGG" id="dfs:HGD76_16560"/>
<dbReference type="SUPFAM" id="SSF48452">
    <property type="entry name" value="TPR-like"/>
    <property type="match status" value="1"/>
</dbReference>
<dbReference type="Gene3D" id="1.25.40.10">
    <property type="entry name" value="Tetratricopeptide repeat domain"/>
    <property type="match status" value="1"/>
</dbReference>
<dbReference type="SUPFAM" id="SSF46565">
    <property type="entry name" value="Chaperone J-domain"/>
    <property type="match status" value="1"/>
</dbReference>
<evidence type="ECO:0000256" key="4">
    <source>
        <dbReference type="PROSITE-ProRule" id="PRU00339"/>
    </source>
</evidence>
<evidence type="ECO:0000259" key="6">
    <source>
        <dbReference type="PROSITE" id="PS50076"/>
    </source>
</evidence>
<dbReference type="Gene3D" id="1.10.287.110">
    <property type="entry name" value="DnaJ domain"/>
    <property type="match status" value="1"/>
</dbReference>
<keyword evidence="3" id="KW-0256">Endoplasmic reticulum</keyword>
<organism evidence="7 8">
    <name type="scientific">Dolichospermum flos-aquae CCAP 1403/13F</name>
    <dbReference type="NCBI Taxonomy" id="315271"/>
    <lineage>
        <taxon>Bacteria</taxon>
        <taxon>Bacillati</taxon>
        <taxon>Cyanobacteriota</taxon>
        <taxon>Cyanophyceae</taxon>
        <taxon>Nostocales</taxon>
        <taxon>Aphanizomenonaceae</taxon>
        <taxon>Dolichospermum</taxon>
    </lineage>
</organism>
<proteinExistence type="predicted"/>
<dbReference type="EMBL" id="CP051206">
    <property type="protein sequence ID" value="QJB47095.1"/>
    <property type="molecule type" value="Genomic_DNA"/>
</dbReference>
<comment type="subcellular location">
    <subcellularLocation>
        <location evidence="1">Endoplasmic reticulum</location>
    </subcellularLocation>
</comment>
<feature type="region of interest" description="Disordered" evidence="5">
    <location>
        <begin position="161"/>
        <end position="190"/>
    </location>
</feature>
<dbReference type="PROSITE" id="PS50005">
    <property type="entry name" value="TPR"/>
    <property type="match status" value="1"/>
</dbReference>
<evidence type="ECO:0000313" key="8">
    <source>
        <dbReference type="Proteomes" id="UP000502433"/>
    </source>
</evidence>
<sequence length="307" mass="34983">MSLNSLSTEWLNLLFDPYAVLGVSVNADERQISKRYYILAKLLHPDNYIKHNQPDQELAQAVFTRLINPAYEQLNQTKKRLNAINLLRSEAEVLDPQKVSAIKVSTIQAISTMSAEEAELFYEDVVTSYGYEQYHSLSQSCHITQQLSTLNIVYLSHQKPNSPLANQSKSIIPQEEDRRPPDTSSSSTILKPEPINYAQAYYERAVEYYNQENWNLAVKELRDAIKLDLTNSDYYALLGVVHFHQKFIGMSKVYIRQALKINPQQPLALKYAALLPIQVNETVNPQSMSKALSIASFLGKFLSTKLH</sequence>
<dbReference type="InterPro" id="IPR001623">
    <property type="entry name" value="DnaJ_domain"/>
</dbReference>
<evidence type="ECO:0000256" key="3">
    <source>
        <dbReference type="ARBA" id="ARBA00022824"/>
    </source>
</evidence>
<gene>
    <name evidence="7" type="ORF">HGD76_16560</name>
</gene>
<dbReference type="PANTHER" id="PTHR44140:SF2">
    <property type="entry name" value="LD25575P"/>
    <property type="match status" value="1"/>
</dbReference>
<dbReference type="AlphaFoldDB" id="A0A6H2C5H8"/>